<sequence>MAKERRYGKRTVWVSLTLLVLVTILLGSTYRASQSVLVTALVAAWCVLFVVAPSVLLRRLYSKGVLSPPRARFMVMTYAGLTVYTMILAGLEIFTGAGPGSWGMTFLAAAGFLGASLTARREFA</sequence>
<evidence type="ECO:0000313" key="3">
    <source>
        <dbReference type="Proteomes" id="UP000648239"/>
    </source>
</evidence>
<feature type="transmembrane region" description="Helical" evidence="1">
    <location>
        <begin position="73"/>
        <end position="94"/>
    </location>
</feature>
<dbReference type="AlphaFoldDB" id="A0A8J6XZ00"/>
<dbReference type="EMBL" id="JACXWD010000004">
    <property type="protein sequence ID" value="MBD3866923.1"/>
    <property type="molecule type" value="Genomic_DNA"/>
</dbReference>
<evidence type="ECO:0000256" key="1">
    <source>
        <dbReference type="SAM" id="Phobius"/>
    </source>
</evidence>
<dbReference type="Proteomes" id="UP000648239">
    <property type="component" value="Unassembled WGS sequence"/>
</dbReference>
<organism evidence="2 3">
    <name type="scientific">Candidatus Polarisedimenticola svalbardensis</name>
    <dbReference type="NCBI Taxonomy" id="2886004"/>
    <lineage>
        <taxon>Bacteria</taxon>
        <taxon>Pseudomonadati</taxon>
        <taxon>Acidobacteriota</taxon>
        <taxon>Candidatus Polarisedimenticolia</taxon>
        <taxon>Candidatus Polarisedimenticolales</taxon>
        <taxon>Candidatus Polarisedimenticolaceae</taxon>
        <taxon>Candidatus Polarisedimenticola</taxon>
    </lineage>
</organism>
<evidence type="ECO:0000313" key="2">
    <source>
        <dbReference type="EMBL" id="MBD3866923.1"/>
    </source>
</evidence>
<protein>
    <submittedName>
        <fullName evidence="2">Uncharacterized protein</fullName>
    </submittedName>
</protein>
<keyword evidence="1" id="KW-1133">Transmembrane helix</keyword>
<feature type="transmembrane region" description="Helical" evidence="1">
    <location>
        <begin position="36"/>
        <end position="61"/>
    </location>
</feature>
<feature type="transmembrane region" description="Helical" evidence="1">
    <location>
        <begin position="100"/>
        <end position="119"/>
    </location>
</feature>
<keyword evidence="1" id="KW-0812">Transmembrane</keyword>
<name>A0A8J6XZ00_9BACT</name>
<comment type="caution">
    <text evidence="2">The sequence shown here is derived from an EMBL/GenBank/DDBJ whole genome shotgun (WGS) entry which is preliminary data.</text>
</comment>
<reference evidence="2 3" key="1">
    <citation type="submission" date="2020-08" db="EMBL/GenBank/DDBJ databases">
        <title>Acidobacteriota in marine sediments use diverse sulfur dissimilation pathways.</title>
        <authorList>
            <person name="Wasmund K."/>
        </authorList>
    </citation>
    <scope>NUCLEOTIDE SEQUENCE [LARGE SCALE GENOMIC DNA]</scope>
    <source>
        <strain evidence="2">MAG AM4</strain>
    </source>
</reference>
<keyword evidence="1" id="KW-0472">Membrane</keyword>
<proteinExistence type="predicted"/>
<accession>A0A8J6XZ00</accession>
<feature type="transmembrane region" description="Helical" evidence="1">
    <location>
        <begin position="12"/>
        <end position="30"/>
    </location>
</feature>
<gene>
    <name evidence="2" type="ORF">IFK94_02270</name>
</gene>